<evidence type="ECO:0000259" key="3">
    <source>
        <dbReference type="PROSITE" id="PS50235"/>
    </source>
</evidence>
<dbReference type="GO" id="GO:0000289">
    <property type="term" value="P:nuclear-transcribed mRNA poly(A) tail shortening"/>
    <property type="evidence" value="ECO:0007669"/>
    <property type="project" value="TreeGrafter"/>
</dbReference>
<dbReference type="CDD" id="cd02257">
    <property type="entry name" value="Peptidase_C19"/>
    <property type="match status" value="1"/>
</dbReference>
<feature type="compositionally biased region" description="Low complexity" evidence="2">
    <location>
        <begin position="938"/>
        <end position="950"/>
    </location>
</feature>
<reference evidence="4" key="1">
    <citation type="submission" date="2022-07" db="EMBL/GenBank/DDBJ databases">
        <title>Phylogenomic reconstructions and comparative analyses of Kickxellomycotina fungi.</title>
        <authorList>
            <person name="Reynolds N.K."/>
            <person name="Stajich J.E."/>
            <person name="Barry K."/>
            <person name="Grigoriev I.V."/>
            <person name="Crous P."/>
            <person name="Smith M.E."/>
        </authorList>
    </citation>
    <scope>NUCLEOTIDE SEQUENCE</scope>
    <source>
        <strain evidence="4">NBRC 100468</strain>
    </source>
</reference>
<feature type="compositionally biased region" description="Polar residues" evidence="2">
    <location>
        <begin position="928"/>
        <end position="937"/>
    </location>
</feature>
<dbReference type="Proteomes" id="UP001150538">
    <property type="component" value="Unassembled WGS sequence"/>
</dbReference>
<feature type="region of interest" description="Disordered" evidence="2">
    <location>
        <begin position="460"/>
        <end position="509"/>
    </location>
</feature>
<feature type="compositionally biased region" description="Polar residues" evidence="2">
    <location>
        <begin position="701"/>
        <end position="712"/>
    </location>
</feature>
<dbReference type="GO" id="GO:0004535">
    <property type="term" value="F:poly(A)-specific ribonuclease activity"/>
    <property type="evidence" value="ECO:0007669"/>
    <property type="project" value="UniProtKB-EC"/>
</dbReference>
<dbReference type="GO" id="GO:0000932">
    <property type="term" value="C:P-body"/>
    <property type="evidence" value="ECO:0007669"/>
    <property type="project" value="TreeGrafter"/>
</dbReference>
<dbReference type="PANTHER" id="PTHR15728">
    <property type="entry name" value="DEADENYLATION COMPLEX CATALYTIC SUBUNIT PAN2"/>
    <property type="match status" value="1"/>
</dbReference>
<dbReference type="InterPro" id="IPR028889">
    <property type="entry name" value="USP"/>
</dbReference>
<dbReference type="PROSITE" id="PS50235">
    <property type="entry name" value="USP_3"/>
    <property type="match status" value="1"/>
</dbReference>
<feature type="region of interest" description="Disordered" evidence="2">
    <location>
        <begin position="928"/>
        <end position="950"/>
    </location>
</feature>
<dbReference type="EC" id="3.1.13.4" evidence="4"/>
<dbReference type="InterPro" id="IPR015943">
    <property type="entry name" value="WD40/YVTN_repeat-like_dom_sf"/>
</dbReference>
<dbReference type="GO" id="GO:0003676">
    <property type="term" value="F:nucleic acid binding"/>
    <property type="evidence" value="ECO:0007669"/>
    <property type="project" value="InterPro"/>
</dbReference>
<dbReference type="SUPFAM" id="SSF53098">
    <property type="entry name" value="Ribonuclease H-like"/>
    <property type="match status" value="1"/>
</dbReference>
<dbReference type="Pfam" id="PF20770">
    <property type="entry name" value="PAN2_N"/>
    <property type="match status" value="1"/>
</dbReference>
<feature type="compositionally biased region" description="Polar residues" evidence="2">
    <location>
        <begin position="1369"/>
        <end position="1381"/>
    </location>
</feature>
<organism evidence="4 5">
    <name type="scientific">Mycoemilia scoparia</name>
    <dbReference type="NCBI Taxonomy" id="417184"/>
    <lineage>
        <taxon>Eukaryota</taxon>
        <taxon>Fungi</taxon>
        <taxon>Fungi incertae sedis</taxon>
        <taxon>Zoopagomycota</taxon>
        <taxon>Kickxellomycotina</taxon>
        <taxon>Kickxellomycetes</taxon>
        <taxon>Kickxellales</taxon>
        <taxon>Kickxellaceae</taxon>
        <taxon>Mycoemilia</taxon>
    </lineage>
</organism>
<accession>A0A9W8DJJ4</accession>
<dbReference type="InterPro" id="IPR048841">
    <property type="entry name" value="PAN2_N"/>
</dbReference>
<dbReference type="Gene3D" id="3.30.420.10">
    <property type="entry name" value="Ribonuclease H-like superfamily/Ribonuclease H"/>
    <property type="match status" value="1"/>
</dbReference>
<protein>
    <submittedName>
        <fullName evidence="4">Poly(A)-specific ribonuclease</fullName>
        <ecNumber evidence="4">3.1.13.4</ecNumber>
    </submittedName>
</protein>
<dbReference type="Pfam" id="PF13423">
    <property type="entry name" value="UCH_1"/>
    <property type="match status" value="1"/>
</dbReference>
<keyword evidence="1" id="KW-0853">WD repeat</keyword>
<dbReference type="InterPro" id="IPR036397">
    <property type="entry name" value="RNaseH_sf"/>
</dbReference>
<feature type="compositionally biased region" description="Low complexity" evidence="2">
    <location>
        <begin position="686"/>
        <end position="700"/>
    </location>
</feature>
<feature type="region of interest" description="Disordered" evidence="2">
    <location>
        <begin position="1360"/>
        <end position="1381"/>
    </location>
</feature>
<dbReference type="SUPFAM" id="SSF54001">
    <property type="entry name" value="Cysteine proteinases"/>
    <property type="match status" value="1"/>
</dbReference>
<sequence>MNTTEASSSAAQDNNTDPCLMEALKDKDISGEAVWQPYTVCADTPHGQYAPFPVTSVLFDRSNELVWAGRANGSVAAYMLADKDLALQKYCAFKASQRPIINMISSHRGVVCLSESSVQLRSHGGVPRITHNPDGRAHFSSVAINDGGIPGGDDMIVACSYGQGTIVNLDRGIVQSRFTFERDACVMQYNDSILYTGADTGIISVRDPRMSYKQLHWITAFRGQVLDMFVSGNSLMACGTSAFGINVLPEKVIKVYDLRKMNSQPVLVQCVSGPAYLRPDPINPDQAFVGYYDGHFELRDINEPQAYDYTAGAVELGSHFASITAMDVSGTGDVIAFGDNQGLLHLWSATDHPSLNASPTDPPMPTKTDTPAYTNHPTLVSDPHFSLSNYPIYASSDPPLSAPKRFECYDVAKPPIMIDPAILGSMQITDFVGYAKNPRTSKRNQSPYCSNWRRQWEMGTFGGIGPQQHTDTAAPLFRSQKQRDKRSSSFRGMGDPENRSRSQSNSRSHTGIVPLHLQKVKIQYSKFGIDDFDFAYYNMTKYGGLESDVHNSYCNALLQVLYYTNGLRELACAHCMITCSIENCLLCDLGFLFFSLKHSNGRNCHATNFLRVLAARPESNALGLIEFKTPSPKTPYGSLVQIVSRFILEHVISELSHDSKPVPGSSSNNSGIVAAPVHRGSTKRGSSFVTPSSSGVSLSSMTDDPQGSSPTDDISIPGGRINLKEAAERLLGISMATLTLCTCGAKKEILLGRYAIDLEEPEGSSGLASLLSGGSVSVNRQKKRNLTFIEALGSSIQNISATRAWCSECRRYQIIKTQKRLRTLPKAIFSVNFPIKVSTDPTAVGGNNGNSNNQSIFDRAGSPSLVSSPGGDFSKPSIPGSGCPGNSGTNAFNETVGGFYIKEDPVTKKILPPNIKITIDDKNNIQVSSISPPNSLENNTANSSKNNSVNSTTTLEEANYEVFAMIVEVRLSPLTMSHLVSYIKMDDGEWYAFNDFLVQKVTEYEAFDYSQPWKSLSVAYFRNVDKGAGENAAIEISQRIEKEKVDLAKIMNKKAINQSKFAKQSSSKFKNKKPKQHTTVSLAAAYSSSNSSVNSDNGKKSNIGAEAFSAANSSQTGDDPLSTTTAADGYKEKTVIPLTAEEMQTIKQKPGFVCALDAEFVTREAAETVINSDGTKSIYRPKTLVLARLSIVRGEPGPLHGVAFIDDYVAATGPIADYVTNFSGIRPEDLNPATTRHKLYRFKDTYRKLQYLVNAGCTLIGHGLDNDFRSINIIPRAEQIKDTVKLFSSSTHSRLISLKFLTWFILHRDIQSGEHCSIEDAVAALQIYNKYQMLTANGKEVLDQVLEDLYEQGHVLSWKPPPPAATAVENGSQQSGNPEEV</sequence>
<dbReference type="SUPFAM" id="SSF50978">
    <property type="entry name" value="WD40 repeat-like"/>
    <property type="match status" value="1"/>
</dbReference>
<keyword evidence="4" id="KW-0378">Hydrolase</keyword>
<dbReference type="PANTHER" id="PTHR15728:SF0">
    <property type="entry name" value="PAN2-PAN3 DEADENYLATION COMPLEX CATALYTIC SUBUNIT PAN2"/>
    <property type="match status" value="1"/>
</dbReference>
<feature type="domain" description="USP" evidence="3">
    <location>
        <begin position="543"/>
        <end position="1016"/>
    </location>
</feature>
<dbReference type="InterPro" id="IPR038765">
    <property type="entry name" value="Papain-like_cys_pep_sf"/>
</dbReference>
<evidence type="ECO:0000256" key="1">
    <source>
        <dbReference type="ARBA" id="ARBA00022574"/>
    </source>
</evidence>
<dbReference type="SMART" id="SM00479">
    <property type="entry name" value="EXOIII"/>
    <property type="match status" value="1"/>
</dbReference>
<feature type="region of interest" description="Disordered" evidence="2">
    <location>
        <begin position="658"/>
        <end position="717"/>
    </location>
</feature>
<dbReference type="InterPro" id="IPR036322">
    <property type="entry name" value="WD40_repeat_dom_sf"/>
</dbReference>
<evidence type="ECO:0000313" key="4">
    <source>
        <dbReference type="EMBL" id="KAJ1912454.1"/>
    </source>
</evidence>
<dbReference type="Pfam" id="PF00929">
    <property type="entry name" value="RNase_T"/>
    <property type="match status" value="1"/>
</dbReference>
<dbReference type="InterPro" id="IPR050785">
    <property type="entry name" value="PAN2-PAN3_catalytic_subunit"/>
</dbReference>
<proteinExistence type="predicted"/>
<dbReference type="GO" id="GO:0031251">
    <property type="term" value="C:PAN complex"/>
    <property type="evidence" value="ECO:0007669"/>
    <property type="project" value="TreeGrafter"/>
</dbReference>
<feature type="region of interest" description="Disordered" evidence="2">
    <location>
        <begin position="843"/>
        <end position="886"/>
    </location>
</feature>
<dbReference type="Gene3D" id="2.130.10.10">
    <property type="entry name" value="YVTN repeat-like/Quinoprotein amine dehydrogenase"/>
    <property type="match status" value="1"/>
</dbReference>
<dbReference type="EMBL" id="JANBPU010000343">
    <property type="protein sequence ID" value="KAJ1912454.1"/>
    <property type="molecule type" value="Genomic_DNA"/>
</dbReference>
<dbReference type="InterPro" id="IPR013520">
    <property type="entry name" value="Ribonucl_H"/>
</dbReference>
<dbReference type="InterPro" id="IPR012337">
    <property type="entry name" value="RNaseH-like_sf"/>
</dbReference>
<name>A0A9W8DJJ4_9FUNG</name>
<comment type="caution">
    <text evidence="4">The sequence shown here is derived from an EMBL/GenBank/DDBJ whole genome shotgun (WGS) entry which is preliminary data.</text>
</comment>
<feature type="compositionally biased region" description="Polar residues" evidence="2">
    <location>
        <begin position="1110"/>
        <end position="1126"/>
    </location>
</feature>
<gene>
    <name evidence="4" type="primary">PAN2</name>
    <name evidence="4" type="ORF">H4219_005595</name>
</gene>
<feature type="region of interest" description="Disordered" evidence="2">
    <location>
        <begin position="1109"/>
        <end position="1128"/>
    </location>
</feature>
<dbReference type="InterPro" id="IPR028881">
    <property type="entry name" value="PAN2_UCH_dom"/>
</dbReference>
<evidence type="ECO:0000256" key="2">
    <source>
        <dbReference type="SAM" id="MobiDB-lite"/>
    </source>
</evidence>
<dbReference type="Gene3D" id="3.90.70.10">
    <property type="entry name" value="Cysteine proteinases"/>
    <property type="match status" value="1"/>
</dbReference>
<dbReference type="OrthoDB" id="16516at2759"/>
<keyword evidence="5" id="KW-1185">Reference proteome</keyword>
<evidence type="ECO:0000313" key="5">
    <source>
        <dbReference type="Proteomes" id="UP001150538"/>
    </source>
</evidence>